<dbReference type="Proteomes" id="UP001597510">
    <property type="component" value="Unassembled WGS sequence"/>
</dbReference>
<name>A0ABW5J2L6_9BACT</name>
<feature type="domain" description="FHA" evidence="2">
    <location>
        <begin position="184"/>
        <end position="225"/>
    </location>
</feature>
<dbReference type="RefSeq" id="WP_340235653.1">
    <property type="nucleotide sequence ID" value="NZ_JBBEWC010000004.1"/>
</dbReference>
<comment type="caution">
    <text evidence="3">The sequence shown here is derived from an EMBL/GenBank/DDBJ whole genome shotgun (WGS) entry which is preliminary data.</text>
</comment>
<dbReference type="SUPFAM" id="SSF49879">
    <property type="entry name" value="SMAD/FHA domain"/>
    <property type="match status" value="1"/>
</dbReference>
<feature type="region of interest" description="Disordered" evidence="1">
    <location>
        <begin position="94"/>
        <end position="165"/>
    </location>
</feature>
<reference evidence="4" key="1">
    <citation type="journal article" date="2019" name="Int. J. Syst. Evol. Microbiol.">
        <title>The Global Catalogue of Microorganisms (GCM) 10K type strain sequencing project: providing services to taxonomists for standard genome sequencing and annotation.</title>
        <authorList>
            <consortium name="The Broad Institute Genomics Platform"/>
            <consortium name="The Broad Institute Genome Sequencing Center for Infectious Disease"/>
            <person name="Wu L."/>
            <person name="Ma J."/>
        </authorList>
    </citation>
    <scope>NUCLEOTIDE SEQUENCE [LARGE SCALE GENOMIC DNA]</scope>
    <source>
        <strain evidence="4">KCTC 52344</strain>
    </source>
</reference>
<evidence type="ECO:0000313" key="3">
    <source>
        <dbReference type="EMBL" id="MFD2520241.1"/>
    </source>
</evidence>
<gene>
    <name evidence="3" type="ORF">ACFSR2_05050</name>
</gene>
<dbReference type="InterPro" id="IPR000253">
    <property type="entry name" value="FHA_dom"/>
</dbReference>
<dbReference type="EMBL" id="JBHULC010000004">
    <property type="protein sequence ID" value="MFD2520241.1"/>
    <property type="molecule type" value="Genomic_DNA"/>
</dbReference>
<dbReference type="Pfam" id="PF00498">
    <property type="entry name" value="FHA"/>
    <property type="match status" value="1"/>
</dbReference>
<proteinExistence type="predicted"/>
<organism evidence="3 4">
    <name type="scientific">Emticicia soli</name>
    <dbReference type="NCBI Taxonomy" id="2027878"/>
    <lineage>
        <taxon>Bacteria</taxon>
        <taxon>Pseudomonadati</taxon>
        <taxon>Bacteroidota</taxon>
        <taxon>Cytophagia</taxon>
        <taxon>Cytophagales</taxon>
        <taxon>Leadbetterellaceae</taxon>
        <taxon>Emticicia</taxon>
    </lineage>
</organism>
<accession>A0ABW5J2L6</accession>
<evidence type="ECO:0000256" key="1">
    <source>
        <dbReference type="SAM" id="MobiDB-lite"/>
    </source>
</evidence>
<sequence>MNRNEHPCPDCRYPRRIDEDFCPNCPFNKINEEQPKNRWSALFDFGNTEKKQAAPEENPFPQLPIQQNTPTPVNPAINNQDIPQAYNKAPELPSYIPPSTPPISHQNNRRTVGPGSEMPPLPKTQPRGTFNPYTQPLRPDPKFKLTSIPRHTETSGKTSEFEGESVTLNRNNLDRENFTISGQEHAVIENIDGRWFINNKSSLKTTYIQVNSMMELKDGDIILLGDRMFIFRPE</sequence>
<dbReference type="CDD" id="cd00060">
    <property type="entry name" value="FHA"/>
    <property type="match status" value="1"/>
</dbReference>
<protein>
    <submittedName>
        <fullName evidence="3">FHA domain-containing protein</fullName>
    </submittedName>
</protein>
<keyword evidence="4" id="KW-1185">Reference proteome</keyword>
<dbReference type="Gene3D" id="2.60.200.20">
    <property type="match status" value="1"/>
</dbReference>
<evidence type="ECO:0000259" key="2">
    <source>
        <dbReference type="Pfam" id="PF00498"/>
    </source>
</evidence>
<dbReference type="InterPro" id="IPR008984">
    <property type="entry name" value="SMAD_FHA_dom_sf"/>
</dbReference>
<evidence type="ECO:0000313" key="4">
    <source>
        <dbReference type="Proteomes" id="UP001597510"/>
    </source>
</evidence>